<evidence type="ECO:0000256" key="3">
    <source>
        <dbReference type="ARBA" id="ARBA00022676"/>
    </source>
</evidence>
<keyword evidence="4" id="KW-0808">Transferase</keyword>
<dbReference type="WBParaSite" id="PSAMB.scaffold3size181960.g412.t1">
    <property type="protein sequence ID" value="PSAMB.scaffold3size181960.g412.t1"/>
    <property type="gene ID" value="PSAMB.scaffold3size181960.g412"/>
</dbReference>
<dbReference type="Proteomes" id="UP000887566">
    <property type="component" value="Unplaced"/>
</dbReference>
<feature type="chain" id="PRO_5037218410" description="glucuronosyltransferase" evidence="5">
    <location>
        <begin position="19"/>
        <end position="162"/>
    </location>
</feature>
<dbReference type="EC" id="2.4.1.17" evidence="2"/>
<dbReference type="PANTHER" id="PTHR48043">
    <property type="entry name" value="EG:EG0003.4 PROTEIN-RELATED"/>
    <property type="match status" value="1"/>
</dbReference>
<sequence>MMKTLLLVVAASLQLCTAYKILVYSPGFSNSNLMFNGRIADPLINAARILTVDVDLKEKWAKAFEKLYDVAFKGTPVSVFDFVDFQKLSVETCHAQLKRKDVMDVLRAEKFDLAISETMEFCSFGLFHHLNIPSNIVVSPGPLMDFMADAFGFPAAASHVPS</sequence>
<evidence type="ECO:0000256" key="1">
    <source>
        <dbReference type="ARBA" id="ARBA00009995"/>
    </source>
</evidence>
<evidence type="ECO:0000313" key="6">
    <source>
        <dbReference type="Proteomes" id="UP000887566"/>
    </source>
</evidence>
<evidence type="ECO:0000256" key="5">
    <source>
        <dbReference type="SAM" id="SignalP"/>
    </source>
</evidence>
<feature type="signal peptide" evidence="5">
    <location>
        <begin position="1"/>
        <end position="18"/>
    </location>
</feature>
<dbReference type="AlphaFoldDB" id="A0A914WEE8"/>
<protein>
    <recommendedName>
        <fullName evidence="2">glucuronosyltransferase</fullName>
        <ecNumber evidence="2">2.4.1.17</ecNumber>
    </recommendedName>
</protein>
<name>A0A914WEE8_9BILA</name>
<accession>A0A914WEE8</accession>
<keyword evidence="3" id="KW-0328">Glycosyltransferase</keyword>
<comment type="similarity">
    <text evidence="1">Belongs to the UDP-glycosyltransferase family.</text>
</comment>
<reference evidence="7" key="1">
    <citation type="submission" date="2022-11" db="UniProtKB">
        <authorList>
            <consortium name="WormBaseParasite"/>
        </authorList>
    </citation>
    <scope>IDENTIFICATION</scope>
</reference>
<evidence type="ECO:0000256" key="2">
    <source>
        <dbReference type="ARBA" id="ARBA00012544"/>
    </source>
</evidence>
<evidence type="ECO:0000256" key="4">
    <source>
        <dbReference type="ARBA" id="ARBA00022679"/>
    </source>
</evidence>
<keyword evidence="6" id="KW-1185">Reference proteome</keyword>
<dbReference type="GO" id="GO:0015020">
    <property type="term" value="F:glucuronosyltransferase activity"/>
    <property type="evidence" value="ECO:0007669"/>
    <property type="project" value="UniProtKB-EC"/>
</dbReference>
<evidence type="ECO:0000313" key="7">
    <source>
        <dbReference type="WBParaSite" id="PSAMB.scaffold3size181960.g412.t1"/>
    </source>
</evidence>
<dbReference type="PANTHER" id="PTHR48043:SF145">
    <property type="entry name" value="FI06409P-RELATED"/>
    <property type="match status" value="1"/>
</dbReference>
<proteinExistence type="inferred from homology"/>
<dbReference type="SUPFAM" id="SSF53756">
    <property type="entry name" value="UDP-Glycosyltransferase/glycogen phosphorylase"/>
    <property type="match status" value="1"/>
</dbReference>
<dbReference type="InterPro" id="IPR050271">
    <property type="entry name" value="UDP-glycosyltransferase"/>
</dbReference>
<keyword evidence="5" id="KW-0732">Signal</keyword>
<organism evidence="6 7">
    <name type="scientific">Plectus sambesii</name>
    <dbReference type="NCBI Taxonomy" id="2011161"/>
    <lineage>
        <taxon>Eukaryota</taxon>
        <taxon>Metazoa</taxon>
        <taxon>Ecdysozoa</taxon>
        <taxon>Nematoda</taxon>
        <taxon>Chromadorea</taxon>
        <taxon>Plectida</taxon>
        <taxon>Plectina</taxon>
        <taxon>Plectoidea</taxon>
        <taxon>Plectidae</taxon>
        <taxon>Plectus</taxon>
    </lineage>
</organism>